<evidence type="ECO:0000313" key="3">
    <source>
        <dbReference type="Proteomes" id="UP000186817"/>
    </source>
</evidence>
<dbReference type="EMBL" id="LSRX01001498">
    <property type="protein sequence ID" value="OLP79333.1"/>
    <property type="molecule type" value="Genomic_DNA"/>
</dbReference>
<gene>
    <name evidence="2" type="ORF">AK812_SmicGene40388</name>
</gene>
<protein>
    <submittedName>
        <fullName evidence="2">Uncharacterized protein</fullName>
    </submittedName>
</protein>
<evidence type="ECO:0000256" key="1">
    <source>
        <dbReference type="SAM" id="MobiDB-lite"/>
    </source>
</evidence>
<organism evidence="2 3">
    <name type="scientific">Symbiodinium microadriaticum</name>
    <name type="common">Dinoflagellate</name>
    <name type="synonym">Zooxanthella microadriatica</name>
    <dbReference type="NCBI Taxonomy" id="2951"/>
    <lineage>
        <taxon>Eukaryota</taxon>
        <taxon>Sar</taxon>
        <taxon>Alveolata</taxon>
        <taxon>Dinophyceae</taxon>
        <taxon>Suessiales</taxon>
        <taxon>Symbiodiniaceae</taxon>
        <taxon>Symbiodinium</taxon>
    </lineage>
</organism>
<sequence>MADDDDDDDLPLRPALGIGAGAAGAEGSYGSGLNPAVNRPSHVGQQSVFTRPINPGFGGPRVIPPPAEPPRYGMGPGSAKGGCMSGEGYEGYGDDGSWGEGCGGMDSGAAWTNGGYGGGCGGGCGGCGCAGGPGCGGGEWDESWGTGEEGDWITCQVVDPCCRWSA</sequence>
<reference evidence="2 3" key="1">
    <citation type="submission" date="2016-02" db="EMBL/GenBank/DDBJ databases">
        <title>Genome analysis of coral dinoflagellate symbionts highlights evolutionary adaptations to a symbiotic lifestyle.</title>
        <authorList>
            <person name="Aranda M."/>
            <person name="Li Y."/>
            <person name="Liew Y.J."/>
            <person name="Baumgarten S."/>
            <person name="Simakov O."/>
            <person name="Wilson M."/>
            <person name="Piel J."/>
            <person name="Ashoor H."/>
            <person name="Bougouffa S."/>
            <person name="Bajic V.B."/>
            <person name="Ryu T."/>
            <person name="Ravasi T."/>
            <person name="Bayer T."/>
            <person name="Micklem G."/>
            <person name="Kim H."/>
            <person name="Bhak J."/>
            <person name="Lajeunesse T.C."/>
            <person name="Voolstra C.R."/>
        </authorList>
    </citation>
    <scope>NUCLEOTIDE SEQUENCE [LARGE SCALE GENOMIC DNA]</scope>
    <source>
        <strain evidence="2 3">CCMP2467</strain>
    </source>
</reference>
<dbReference type="Proteomes" id="UP000186817">
    <property type="component" value="Unassembled WGS sequence"/>
</dbReference>
<proteinExistence type="predicted"/>
<dbReference type="AlphaFoldDB" id="A0A1Q9C8Q9"/>
<feature type="compositionally biased region" description="Gly residues" evidence="1">
    <location>
        <begin position="18"/>
        <end position="30"/>
    </location>
</feature>
<evidence type="ECO:0000313" key="2">
    <source>
        <dbReference type="EMBL" id="OLP79333.1"/>
    </source>
</evidence>
<keyword evidence="3" id="KW-1185">Reference proteome</keyword>
<feature type="region of interest" description="Disordered" evidence="1">
    <location>
        <begin position="1"/>
        <end position="79"/>
    </location>
</feature>
<accession>A0A1Q9C8Q9</accession>
<comment type="caution">
    <text evidence="2">The sequence shown here is derived from an EMBL/GenBank/DDBJ whole genome shotgun (WGS) entry which is preliminary data.</text>
</comment>
<name>A0A1Q9C8Q9_SYMMI</name>